<gene>
    <name evidence="1" type="ORF">HMPREF1544_07443</name>
</gene>
<dbReference type="OrthoDB" id="2427602at2759"/>
<feature type="non-terminal residue" evidence="1">
    <location>
        <position position="65"/>
    </location>
</feature>
<accession>S2J7Y1</accession>
<keyword evidence="2" id="KW-1185">Reference proteome</keyword>
<evidence type="ECO:0000313" key="1">
    <source>
        <dbReference type="EMBL" id="EPB85774.1"/>
    </source>
</evidence>
<dbReference type="VEuPathDB" id="FungiDB:HMPREF1544_07443"/>
<sequence length="65" mass="7178">FEKDSISLCLVFGTSTLPLDAWHMSTSVFLVSSYTNVLNVYAFCNTHDVSWGTVYSLLADLGIVK</sequence>
<dbReference type="eggNOG" id="KOG2571">
    <property type="taxonomic scope" value="Eukaryota"/>
</dbReference>
<dbReference type="InParanoid" id="S2J7Y1"/>
<dbReference type="AlphaFoldDB" id="S2J7Y1"/>
<reference evidence="2" key="1">
    <citation type="submission" date="2013-05" db="EMBL/GenBank/DDBJ databases">
        <title>The Genome sequence of Mucor circinelloides f. circinelloides 1006PhL.</title>
        <authorList>
            <consortium name="The Broad Institute Genomics Platform"/>
            <person name="Cuomo C."/>
            <person name="Earl A."/>
            <person name="Findley K."/>
            <person name="Lee S.C."/>
            <person name="Walker B."/>
            <person name="Young S."/>
            <person name="Zeng Q."/>
            <person name="Gargeya S."/>
            <person name="Fitzgerald M."/>
            <person name="Haas B."/>
            <person name="Abouelleil A."/>
            <person name="Allen A.W."/>
            <person name="Alvarado L."/>
            <person name="Arachchi H.M."/>
            <person name="Berlin A.M."/>
            <person name="Chapman S.B."/>
            <person name="Gainer-Dewar J."/>
            <person name="Goldberg J."/>
            <person name="Griggs A."/>
            <person name="Gujja S."/>
            <person name="Hansen M."/>
            <person name="Howarth C."/>
            <person name="Imamovic A."/>
            <person name="Ireland A."/>
            <person name="Larimer J."/>
            <person name="McCowan C."/>
            <person name="Murphy C."/>
            <person name="Pearson M."/>
            <person name="Poon T.W."/>
            <person name="Priest M."/>
            <person name="Roberts A."/>
            <person name="Saif S."/>
            <person name="Shea T."/>
            <person name="Sisk P."/>
            <person name="Sykes S."/>
            <person name="Wortman J."/>
            <person name="Nusbaum C."/>
            <person name="Birren B."/>
        </authorList>
    </citation>
    <scope>NUCLEOTIDE SEQUENCE [LARGE SCALE GENOMIC DNA]</scope>
    <source>
        <strain evidence="2">1006PhL</strain>
    </source>
</reference>
<feature type="non-terminal residue" evidence="1">
    <location>
        <position position="1"/>
    </location>
</feature>
<dbReference type="STRING" id="1220926.S2J7Y1"/>
<protein>
    <submittedName>
        <fullName evidence="1">Uncharacterized protein</fullName>
    </submittedName>
</protein>
<dbReference type="EMBL" id="KE124004">
    <property type="protein sequence ID" value="EPB85774.1"/>
    <property type="molecule type" value="Genomic_DNA"/>
</dbReference>
<name>S2J7Y1_MUCC1</name>
<proteinExistence type="predicted"/>
<dbReference type="Proteomes" id="UP000014254">
    <property type="component" value="Unassembled WGS sequence"/>
</dbReference>
<evidence type="ECO:0000313" key="2">
    <source>
        <dbReference type="Proteomes" id="UP000014254"/>
    </source>
</evidence>
<organism evidence="1 2">
    <name type="scientific">Mucor circinelloides f. circinelloides (strain 1006PhL)</name>
    <name type="common">Mucormycosis agent</name>
    <name type="synonym">Calyptromyces circinelloides</name>
    <dbReference type="NCBI Taxonomy" id="1220926"/>
    <lineage>
        <taxon>Eukaryota</taxon>
        <taxon>Fungi</taxon>
        <taxon>Fungi incertae sedis</taxon>
        <taxon>Mucoromycota</taxon>
        <taxon>Mucoromycotina</taxon>
        <taxon>Mucoromycetes</taxon>
        <taxon>Mucorales</taxon>
        <taxon>Mucorineae</taxon>
        <taxon>Mucoraceae</taxon>
        <taxon>Mucor</taxon>
    </lineage>
</organism>